<evidence type="ECO:0000313" key="2">
    <source>
        <dbReference type="EMBL" id="RUS33749.1"/>
    </source>
</evidence>
<keyword evidence="1" id="KW-1133">Transmembrane helix</keyword>
<protein>
    <submittedName>
        <fullName evidence="2">Uncharacterized protein</fullName>
    </submittedName>
</protein>
<comment type="caution">
    <text evidence="2">The sequence shown here is derived from an EMBL/GenBank/DDBJ whole genome shotgun (WGS) entry which is preliminary data.</text>
</comment>
<dbReference type="EMBL" id="RBNJ01000972">
    <property type="protein sequence ID" value="RUS33749.1"/>
    <property type="molecule type" value="Genomic_DNA"/>
</dbReference>
<dbReference type="AlphaFoldDB" id="A0A433QVC5"/>
<keyword evidence="1" id="KW-0812">Transmembrane</keyword>
<accession>A0A433QVC5</accession>
<organism evidence="2 3">
    <name type="scientific">Jimgerdemannia flammicorona</name>
    <dbReference type="NCBI Taxonomy" id="994334"/>
    <lineage>
        <taxon>Eukaryota</taxon>
        <taxon>Fungi</taxon>
        <taxon>Fungi incertae sedis</taxon>
        <taxon>Mucoromycota</taxon>
        <taxon>Mucoromycotina</taxon>
        <taxon>Endogonomycetes</taxon>
        <taxon>Endogonales</taxon>
        <taxon>Endogonaceae</taxon>
        <taxon>Jimgerdemannia</taxon>
    </lineage>
</organism>
<dbReference type="Proteomes" id="UP000274822">
    <property type="component" value="Unassembled WGS sequence"/>
</dbReference>
<evidence type="ECO:0000256" key="1">
    <source>
        <dbReference type="SAM" id="Phobius"/>
    </source>
</evidence>
<feature type="transmembrane region" description="Helical" evidence="1">
    <location>
        <begin position="182"/>
        <end position="207"/>
    </location>
</feature>
<proteinExistence type="predicted"/>
<reference evidence="2 3" key="1">
    <citation type="journal article" date="2018" name="New Phytol.">
        <title>Phylogenomics of Endogonaceae and evolution of mycorrhizas within Mucoromycota.</title>
        <authorList>
            <person name="Chang Y."/>
            <person name="Desiro A."/>
            <person name="Na H."/>
            <person name="Sandor L."/>
            <person name="Lipzen A."/>
            <person name="Clum A."/>
            <person name="Barry K."/>
            <person name="Grigoriev I.V."/>
            <person name="Martin F.M."/>
            <person name="Stajich J.E."/>
            <person name="Smith M.E."/>
            <person name="Bonito G."/>
            <person name="Spatafora J.W."/>
        </authorList>
    </citation>
    <scope>NUCLEOTIDE SEQUENCE [LARGE SCALE GENOMIC DNA]</scope>
    <source>
        <strain evidence="2 3">AD002</strain>
    </source>
</reference>
<name>A0A433QVC5_9FUNG</name>
<keyword evidence="1" id="KW-0472">Membrane</keyword>
<keyword evidence="3" id="KW-1185">Reference proteome</keyword>
<sequence>MVSRCYCIIGIVFLFPCHNCGRLRQSQSSRQIFWIWLIRQKHQHSSFHRLHTRGCHVRTERHRPHRLWDSWRPIRSYQLLHGVDVGRGVLVPGDLEFFKDRGRAVHFQFALRGVFFFFVVSGRSNHGGDYSISLRTLLPSSIYVVVGMEKLSIATSFIFFYNSISVFGPTIAGSIQQIISSLFLEVIVMWTGVAYFVSFLFTGVLRLRMSQGKLQM</sequence>
<gene>
    <name evidence="2" type="ORF">BC938DRAFT_484145</name>
</gene>
<evidence type="ECO:0000313" key="3">
    <source>
        <dbReference type="Proteomes" id="UP000274822"/>
    </source>
</evidence>